<dbReference type="AlphaFoldDB" id="A0A2J0YSZ8"/>
<name>A0A2J0YSZ8_RHIML</name>
<dbReference type="RefSeq" id="WP_100675085.1">
    <property type="nucleotide sequence ID" value="NZ_NJGD01000040.1"/>
</dbReference>
<comment type="caution">
    <text evidence="1">The sequence shown here is derived from an EMBL/GenBank/DDBJ whole genome shotgun (WGS) entry which is preliminary data.</text>
</comment>
<protein>
    <submittedName>
        <fullName evidence="1">MarR family transcriptional regulator</fullName>
    </submittedName>
</protein>
<dbReference type="EMBL" id="NJGD01000040">
    <property type="protein sequence ID" value="PJR08617.1"/>
    <property type="molecule type" value="Genomic_DNA"/>
</dbReference>
<gene>
    <name evidence="1" type="ORF">CEJ86_32665</name>
</gene>
<dbReference type="InterPro" id="IPR036388">
    <property type="entry name" value="WH-like_DNA-bd_sf"/>
</dbReference>
<sequence>MASTLNAQWQNQLFSAFALQEVLDNPVEGETPQSRLKQIGMMTVLYMMHQSHEKLTLSNIIEITGLTRNGVKESVEPLVARGILRETRVKNSMGRGTARQFEFCPEVFERLKLGIDQRKPQT</sequence>
<reference evidence="1 2" key="1">
    <citation type="submission" date="2017-06" db="EMBL/GenBank/DDBJ databases">
        <title>Ensifer strains isolated from leguminous trees and herbs display diverse denitrification phenotypes with some acting as strong N2O sinks.</title>
        <authorList>
            <person name="Woliy K."/>
            <person name="Mania D."/>
            <person name="Bakken L.R."/>
            <person name="Frostegard A."/>
        </authorList>
    </citation>
    <scope>NUCLEOTIDE SEQUENCE [LARGE SCALE GENOMIC DNA]</scope>
    <source>
        <strain evidence="1 2">AC50a</strain>
    </source>
</reference>
<proteinExistence type="predicted"/>
<evidence type="ECO:0000313" key="2">
    <source>
        <dbReference type="Proteomes" id="UP000231987"/>
    </source>
</evidence>
<dbReference type="Gene3D" id="1.10.10.10">
    <property type="entry name" value="Winged helix-like DNA-binding domain superfamily/Winged helix DNA-binding domain"/>
    <property type="match status" value="1"/>
</dbReference>
<evidence type="ECO:0000313" key="1">
    <source>
        <dbReference type="EMBL" id="PJR08617.1"/>
    </source>
</evidence>
<accession>A0A2J0YSZ8</accession>
<dbReference type="Proteomes" id="UP000231987">
    <property type="component" value="Unassembled WGS sequence"/>
</dbReference>
<organism evidence="1 2">
    <name type="scientific">Rhizobium meliloti</name>
    <name type="common">Ensifer meliloti</name>
    <name type="synonym">Sinorhizobium meliloti</name>
    <dbReference type="NCBI Taxonomy" id="382"/>
    <lineage>
        <taxon>Bacteria</taxon>
        <taxon>Pseudomonadati</taxon>
        <taxon>Pseudomonadota</taxon>
        <taxon>Alphaproteobacteria</taxon>
        <taxon>Hyphomicrobiales</taxon>
        <taxon>Rhizobiaceae</taxon>
        <taxon>Sinorhizobium/Ensifer group</taxon>
        <taxon>Sinorhizobium</taxon>
    </lineage>
</organism>